<evidence type="ECO:0000313" key="1">
    <source>
        <dbReference type="EMBL" id="KAF2824585.1"/>
    </source>
</evidence>
<dbReference type="Proteomes" id="UP000799424">
    <property type="component" value="Unassembled WGS sequence"/>
</dbReference>
<dbReference type="OrthoDB" id="2608216at2759"/>
<dbReference type="SUPFAM" id="SSF52540">
    <property type="entry name" value="P-loop containing nucleoside triphosphate hydrolases"/>
    <property type="match status" value="1"/>
</dbReference>
<organism evidence="1 2">
    <name type="scientific">Ophiobolus disseminans</name>
    <dbReference type="NCBI Taxonomy" id="1469910"/>
    <lineage>
        <taxon>Eukaryota</taxon>
        <taxon>Fungi</taxon>
        <taxon>Dikarya</taxon>
        <taxon>Ascomycota</taxon>
        <taxon>Pezizomycotina</taxon>
        <taxon>Dothideomycetes</taxon>
        <taxon>Pleosporomycetidae</taxon>
        <taxon>Pleosporales</taxon>
        <taxon>Pleosporineae</taxon>
        <taxon>Phaeosphaeriaceae</taxon>
        <taxon>Ophiobolus</taxon>
    </lineage>
</organism>
<dbReference type="InterPro" id="IPR027417">
    <property type="entry name" value="P-loop_NTPase"/>
</dbReference>
<proteinExistence type="predicted"/>
<name>A0A6A6ZW80_9PLEO</name>
<evidence type="ECO:0000313" key="2">
    <source>
        <dbReference type="Proteomes" id="UP000799424"/>
    </source>
</evidence>
<sequence>MAVRLACTLMDEARCLPCAPCAPLPLLQEAESAAEGIIYCRSKALCDEIAGALACPAYYADIEGNREEVLERWQQLGGLIVSTLALGVGVDIRMYA</sequence>
<protein>
    <submittedName>
        <fullName evidence="1">Uncharacterized protein</fullName>
    </submittedName>
</protein>
<accession>A0A6A6ZW80</accession>
<dbReference type="EMBL" id="MU006229">
    <property type="protein sequence ID" value="KAF2824585.1"/>
    <property type="molecule type" value="Genomic_DNA"/>
</dbReference>
<keyword evidence="2" id="KW-1185">Reference proteome</keyword>
<dbReference type="AlphaFoldDB" id="A0A6A6ZW80"/>
<reference evidence="1" key="1">
    <citation type="journal article" date="2020" name="Stud. Mycol.">
        <title>101 Dothideomycetes genomes: a test case for predicting lifestyles and emergence of pathogens.</title>
        <authorList>
            <person name="Haridas S."/>
            <person name="Albert R."/>
            <person name="Binder M."/>
            <person name="Bloem J."/>
            <person name="Labutti K."/>
            <person name="Salamov A."/>
            <person name="Andreopoulos B."/>
            <person name="Baker S."/>
            <person name="Barry K."/>
            <person name="Bills G."/>
            <person name="Bluhm B."/>
            <person name="Cannon C."/>
            <person name="Castanera R."/>
            <person name="Culley D."/>
            <person name="Daum C."/>
            <person name="Ezra D."/>
            <person name="Gonzalez J."/>
            <person name="Henrissat B."/>
            <person name="Kuo A."/>
            <person name="Liang C."/>
            <person name="Lipzen A."/>
            <person name="Lutzoni F."/>
            <person name="Magnuson J."/>
            <person name="Mondo S."/>
            <person name="Nolan M."/>
            <person name="Ohm R."/>
            <person name="Pangilinan J."/>
            <person name="Park H.-J."/>
            <person name="Ramirez L."/>
            <person name="Alfaro M."/>
            <person name="Sun H."/>
            <person name="Tritt A."/>
            <person name="Yoshinaga Y."/>
            <person name="Zwiers L.-H."/>
            <person name="Turgeon B."/>
            <person name="Goodwin S."/>
            <person name="Spatafora J."/>
            <person name="Crous P."/>
            <person name="Grigoriev I."/>
        </authorList>
    </citation>
    <scope>NUCLEOTIDE SEQUENCE</scope>
    <source>
        <strain evidence="1">CBS 113818</strain>
    </source>
</reference>
<gene>
    <name evidence="1" type="ORF">CC86DRAFT_44539</name>
</gene>
<dbReference type="Gene3D" id="3.40.50.300">
    <property type="entry name" value="P-loop containing nucleotide triphosphate hydrolases"/>
    <property type="match status" value="1"/>
</dbReference>